<feature type="transmembrane region" description="Helical" evidence="1">
    <location>
        <begin position="68"/>
        <end position="85"/>
    </location>
</feature>
<keyword evidence="1" id="KW-0472">Membrane</keyword>
<accession>A0ABV6AV01</accession>
<feature type="transmembrane region" description="Helical" evidence="1">
    <location>
        <begin position="12"/>
        <end position="32"/>
    </location>
</feature>
<evidence type="ECO:0000313" key="3">
    <source>
        <dbReference type="Proteomes" id="UP001589733"/>
    </source>
</evidence>
<organism evidence="2 3">
    <name type="scientific">Deinococcus oregonensis</name>
    <dbReference type="NCBI Taxonomy" id="1805970"/>
    <lineage>
        <taxon>Bacteria</taxon>
        <taxon>Thermotogati</taxon>
        <taxon>Deinococcota</taxon>
        <taxon>Deinococci</taxon>
        <taxon>Deinococcales</taxon>
        <taxon>Deinococcaceae</taxon>
        <taxon>Deinococcus</taxon>
    </lineage>
</organism>
<evidence type="ECO:0000313" key="2">
    <source>
        <dbReference type="EMBL" id="MFB9991332.1"/>
    </source>
</evidence>
<sequence length="92" mass="10857">MTWDDFTATEKKWLFSSTALAFGILLLGWLPFTEVYRPLFQLVGLSVLTAGWGYFTFLLRKNRRIPRLFFWQSCLACPVFVWLLIQEAQKVF</sequence>
<comment type="caution">
    <text evidence="2">The sequence shown here is derived from an EMBL/GenBank/DDBJ whole genome shotgun (WGS) entry which is preliminary data.</text>
</comment>
<dbReference type="Proteomes" id="UP001589733">
    <property type="component" value="Unassembled WGS sequence"/>
</dbReference>
<evidence type="ECO:0000256" key="1">
    <source>
        <dbReference type="SAM" id="Phobius"/>
    </source>
</evidence>
<reference evidence="2 3" key="1">
    <citation type="submission" date="2024-09" db="EMBL/GenBank/DDBJ databases">
        <authorList>
            <person name="Sun Q."/>
            <person name="Mori K."/>
        </authorList>
    </citation>
    <scope>NUCLEOTIDE SEQUENCE [LARGE SCALE GENOMIC DNA]</scope>
    <source>
        <strain evidence="2 3">JCM 13503</strain>
    </source>
</reference>
<protein>
    <submittedName>
        <fullName evidence="2">Uncharacterized protein</fullName>
    </submittedName>
</protein>
<dbReference type="EMBL" id="JBHLYR010000013">
    <property type="protein sequence ID" value="MFB9991332.1"/>
    <property type="molecule type" value="Genomic_DNA"/>
</dbReference>
<dbReference type="RefSeq" id="WP_380006147.1">
    <property type="nucleotide sequence ID" value="NZ_JBHLYR010000013.1"/>
</dbReference>
<feature type="transmembrane region" description="Helical" evidence="1">
    <location>
        <begin position="38"/>
        <end position="59"/>
    </location>
</feature>
<proteinExistence type="predicted"/>
<name>A0ABV6AV01_9DEIO</name>
<gene>
    <name evidence="2" type="ORF">ACFFLM_04980</name>
</gene>
<keyword evidence="3" id="KW-1185">Reference proteome</keyword>
<keyword evidence="1" id="KW-1133">Transmembrane helix</keyword>
<keyword evidence="1" id="KW-0812">Transmembrane</keyword>